<keyword evidence="8" id="KW-0418">Kinase</keyword>
<evidence type="ECO:0000256" key="4">
    <source>
        <dbReference type="ARBA" id="ARBA00022475"/>
    </source>
</evidence>
<reference evidence="14 15" key="1">
    <citation type="submission" date="2017-07" db="EMBL/GenBank/DDBJ databases">
        <title>Genome Sequence of Sulfitobacter pseudonitzschiae Strain SMR1 Isolated from a culture of the Diatom Skeletonema marinoi.</title>
        <authorList>
            <person name="Topel M."/>
            <person name="Pinder M.I.M."/>
            <person name="Johansson O.N."/>
            <person name="Kourtchenko O."/>
            <person name="Godhe A."/>
            <person name="Clarke A.K."/>
        </authorList>
    </citation>
    <scope>NUCLEOTIDE SEQUENCE [LARGE SCALE GENOMIC DNA]</scope>
    <source>
        <strain evidence="14 15">SMR1</strain>
    </source>
</reference>
<dbReference type="PROSITE" id="PS50109">
    <property type="entry name" value="HIS_KIN"/>
    <property type="match status" value="1"/>
</dbReference>
<dbReference type="CDD" id="cd00082">
    <property type="entry name" value="HisKA"/>
    <property type="match status" value="1"/>
</dbReference>
<dbReference type="KEGG" id="spse:SULPSESMR1_00209"/>
<dbReference type="GO" id="GO:0005524">
    <property type="term" value="F:ATP binding"/>
    <property type="evidence" value="ECO:0007669"/>
    <property type="project" value="UniProtKB-KW"/>
</dbReference>
<evidence type="ECO:0000256" key="11">
    <source>
        <dbReference type="ARBA" id="ARBA00023136"/>
    </source>
</evidence>
<dbReference type="SUPFAM" id="SSF55874">
    <property type="entry name" value="ATPase domain of HSP90 chaperone/DNA topoisomerase II/histidine kinase"/>
    <property type="match status" value="1"/>
</dbReference>
<dbReference type="InterPro" id="IPR003594">
    <property type="entry name" value="HATPase_dom"/>
</dbReference>
<keyword evidence="12" id="KW-0812">Transmembrane</keyword>
<dbReference type="SMART" id="SM00387">
    <property type="entry name" value="HATPase_c"/>
    <property type="match status" value="1"/>
</dbReference>
<feature type="transmembrane region" description="Helical" evidence="12">
    <location>
        <begin position="157"/>
        <end position="175"/>
    </location>
</feature>
<protein>
    <recommendedName>
        <fullName evidence="3">histidine kinase</fullName>
        <ecNumber evidence="3">2.7.13.3</ecNumber>
    </recommendedName>
</protein>
<comment type="subcellular location">
    <subcellularLocation>
        <location evidence="2">Cell membrane</location>
    </subcellularLocation>
</comment>
<proteinExistence type="predicted"/>
<dbReference type="PANTHER" id="PTHR43711">
    <property type="entry name" value="TWO-COMPONENT HISTIDINE KINASE"/>
    <property type="match status" value="1"/>
</dbReference>
<feature type="transmembrane region" description="Helical" evidence="12">
    <location>
        <begin position="100"/>
        <end position="121"/>
    </location>
</feature>
<evidence type="ECO:0000256" key="2">
    <source>
        <dbReference type="ARBA" id="ARBA00004236"/>
    </source>
</evidence>
<evidence type="ECO:0000313" key="14">
    <source>
        <dbReference type="EMBL" id="ASM71046.1"/>
    </source>
</evidence>
<dbReference type="InterPro" id="IPR036097">
    <property type="entry name" value="HisK_dim/P_sf"/>
</dbReference>
<keyword evidence="4" id="KW-1003">Cell membrane</keyword>
<evidence type="ECO:0000256" key="3">
    <source>
        <dbReference type="ARBA" id="ARBA00012438"/>
    </source>
</evidence>
<gene>
    <name evidence="14" type="primary">phoR</name>
    <name evidence="14" type="ORF">SULPSESMR1_00209</name>
</gene>
<dbReference type="AlphaFoldDB" id="A0A221JWC9"/>
<feature type="transmembrane region" description="Helical" evidence="12">
    <location>
        <begin position="127"/>
        <end position="145"/>
    </location>
</feature>
<dbReference type="Gene3D" id="1.10.287.130">
    <property type="match status" value="1"/>
</dbReference>
<name>A0A221JWC9_9RHOB</name>
<accession>A0A221JWC9</accession>
<feature type="transmembrane region" description="Helical" evidence="12">
    <location>
        <begin position="187"/>
        <end position="208"/>
    </location>
</feature>
<dbReference type="EMBL" id="CP022415">
    <property type="protein sequence ID" value="ASM71046.1"/>
    <property type="molecule type" value="Genomic_DNA"/>
</dbReference>
<dbReference type="InterPro" id="IPR004358">
    <property type="entry name" value="Sig_transdc_His_kin-like_C"/>
</dbReference>
<keyword evidence="15" id="KW-1185">Reference proteome</keyword>
<dbReference type="PRINTS" id="PR00344">
    <property type="entry name" value="BCTRLSENSOR"/>
</dbReference>
<dbReference type="Pfam" id="PF00512">
    <property type="entry name" value="HisKA"/>
    <property type="match status" value="1"/>
</dbReference>
<keyword evidence="7" id="KW-0547">Nucleotide-binding</keyword>
<evidence type="ECO:0000256" key="8">
    <source>
        <dbReference type="ARBA" id="ARBA00022777"/>
    </source>
</evidence>
<keyword evidence="5" id="KW-0597">Phosphoprotein</keyword>
<dbReference type="InterPro" id="IPR036890">
    <property type="entry name" value="HATPase_C_sf"/>
</dbReference>
<evidence type="ECO:0000256" key="9">
    <source>
        <dbReference type="ARBA" id="ARBA00022840"/>
    </source>
</evidence>
<evidence type="ECO:0000259" key="13">
    <source>
        <dbReference type="PROSITE" id="PS50109"/>
    </source>
</evidence>
<sequence length="460" mass="51353">MEMPKSVAPDSRARLRTAVTWADRHRLRDYAEVGQKLLFQRIVIYSSAILLTGIYYDWATAGWYFAAITFCETFDTLSFRSVIRRRSLSPRVFRAQMLRLYVGTILSATTISMFCISIAILQGTETGHFFPLFLLVSASIFAAMNNHHFHVVLGMRLLIYVSAILFIPIRDVWVVRPPLSSEIWMNLFTVLFVLGFIFELARSFLVGYSAHLESRSALEAEHKRTLAAYEAKTRFLATVSHELRTPLTSIKGALDMINAGVLGQAPEKMQRLLDMAGRNSDRLGDLVGDLLFLQSSDAGRVVLNKERLDLGVLAQDAVEQTLPYAQRLGVTIEVEAAPDLFWIDGDKKRIEQVILNLLSNAAKFSKNAGNVHVSLAKTDTHVQLFVRDEGIGIPQGAEEKIFEEFFQIDSQDDRQFEGTGLGLSISKRIVEAHGGHISFDSEIGAGTTFCMAIRAAAPQD</sequence>
<keyword evidence="9" id="KW-0067">ATP-binding</keyword>
<dbReference type="GO" id="GO:0000155">
    <property type="term" value="F:phosphorelay sensor kinase activity"/>
    <property type="evidence" value="ECO:0007669"/>
    <property type="project" value="InterPro"/>
</dbReference>
<dbReference type="Gene3D" id="3.30.565.10">
    <property type="entry name" value="Histidine kinase-like ATPase, C-terminal domain"/>
    <property type="match status" value="1"/>
</dbReference>
<feature type="transmembrane region" description="Helical" evidence="12">
    <location>
        <begin position="38"/>
        <end position="56"/>
    </location>
</feature>
<feature type="domain" description="Histidine kinase" evidence="13">
    <location>
        <begin position="238"/>
        <end position="457"/>
    </location>
</feature>
<feature type="transmembrane region" description="Helical" evidence="12">
    <location>
        <begin position="62"/>
        <end position="79"/>
    </location>
</feature>
<dbReference type="Proteomes" id="UP000199754">
    <property type="component" value="Chromosome"/>
</dbReference>
<dbReference type="FunFam" id="3.30.565.10:FF:000023">
    <property type="entry name" value="PAS domain-containing sensor histidine kinase"/>
    <property type="match status" value="1"/>
</dbReference>
<comment type="catalytic activity">
    <reaction evidence="1">
        <text>ATP + protein L-histidine = ADP + protein N-phospho-L-histidine.</text>
        <dbReference type="EC" id="2.7.13.3"/>
    </reaction>
</comment>
<keyword evidence="10" id="KW-0902">Two-component regulatory system</keyword>
<evidence type="ECO:0000256" key="12">
    <source>
        <dbReference type="SAM" id="Phobius"/>
    </source>
</evidence>
<dbReference type="SUPFAM" id="SSF47384">
    <property type="entry name" value="Homodimeric domain of signal transducing histidine kinase"/>
    <property type="match status" value="1"/>
</dbReference>
<dbReference type="InterPro" id="IPR003661">
    <property type="entry name" value="HisK_dim/P_dom"/>
</dbReference>
<evidence type="ECO:0000256" key="6">
    <source>
        <dbReference type="ARBA" id="ARBA00022679"/>
    </source>
</evidence>
<keyword evidence="12" id="KW-1133">Transmembrane helix</keyword>
<evidence type="ECO:0000256" key="5">
    <source>
        <dbReference type="ARBA" id="ARBA00022553"/>
    </source>
</evidence>
<dbReference type="Pfam" id="PF02518">
    <property type="entry name" value="HATPase_c"/>
    <property type="match status" value="1"/>
</dbReference>
<evidence type="ECO:0000256" key="10">
    <source>
        <dbReference type="ARBA" id="ARBA00023012"/>
    </source>
</evidence>
<dbReference type="EC" id="2.7.13.3" evidence="3"/>
<dbReference type="InterPro" id="IPR005467">
    <property type="entry name" value="His_kinase_dom"/>
</dbReference>
<keyword evidence="11 12" id="KW-0472">Membrane</keyword>
<evidence type="ECO:0000256" key="1">
    <source>
        <dbReference type="ARBA" id="ARBA00000085"/>
    </source>
</evidence>
<dbReference type="GO" id="GO:0005886">
    <property type="term" value="C:plasma membrane"/>
    <property type="evidence" value="ECO:0007669"/>
    <property type="project" value="UniProtKB-SubCell"/>
</dbReference>
<keyword evidence="6 14" id="KW-0808">Transferase</keyword>
<evidence type="ECO:0000313" key="15">
    <source>
        <dbReference type="Proteomes" id="UP000199754"/>
    </source>
</evidence>
<organism evidence="14 15">
    <name type="scientific">Pseudosulfitobacter pseudonitzschiae</name>
    <dbReference type="NCBI Taxonomy" id="1402135"/>
    <lineage>
        <taxon>Bacteria</taxon>
        <taxon>Pseudomonadati</taxon>
        <taxon>Pseudomonadota</taxon>
        <taxon>Alphaproteobacteria</taxon>
        <taxon>Rhodobacterales</taxon>
        <taxon>Roseobacteraceae</taxon>
        <taxon>Pseudosulfitobacter</taxon>
    </lineage>
</organism>
<evidence type="ECO:0000256" key="7">
    <source>
        <dbReference type="ARBA" id="ARBA00022741"/>
    </source>
</evidence>
<dbReference type="InterPro" id="IPR050736">
    <property type="entry name" value="Sensor_HK_Regulatory"/>
</dbReference>
<dbReference type="PANTHER" id="PTHR43711:SF1">
    <property type="entry name" value="HISTIDINE KINASE 1"/>
    <property type="match status" value="1"/>
</dbReference>
<dbReference type="SMART" id="SM00388">
    <property type="entry name" value="HisKA"/>
    <property type="match status" value="1"/>
</dbReference>